<evidence type="ECO:0000256" key="1">
    <source>
        <dbReference type="SAM" id="MobiDB-lite"/>
    </source>
</evidence>
<dbReference type="GO" id="GO:0003723">
    <property type="term" value="F:RNA binding"/>
    <property type="evidence" value="ECO:0007669"/>
    <property type="project" value="TreeGrafter"/>
</dbReference>
<dbReference type="EMBL" id="HBGS01026196">
    <property type="protein sequence ID" value="CAD9419797.1"/>
    <property type="molecule type" value="Transcribed_RNA"/>
</dbReference>
<dbReference type="GO" id="GO:0005737">
    <property type="term" value="C:cytoplasm"/>
    <property type="evidence" value="ECO:0007669"/>
    <property type="project" value="TreeGrafter"/>
</dbReference>
<dbReference type="PANTHER" id="PTHR22959">
    <property type="entry name" value="PYM PROTEIN"/>
    <property type="match status" value="1"/>
</dbReference>
<dbReference type="GO" id="GO:0035145">
    <property type="term" value="C:exon-exon junction complex"/>
    <property type="evidence" value="ECO:0007669"/>
    <property type="project" value="TreeGrafter"/>
</dbReference>
<proteinExistence type="predicted"/>
<dbReference type="PANTHER" id="PTHR22959:SF0">
    <property type="entry name" value="PARTNER OF Y14 AND MAGO"/>
    <property type="match status" value="1"/>
</dbReference>
<name>A0A7S2C9Y0_9STRA</name>
<sequence length="124" mass="13753">MAPPDSTKTDAKGKSKSARKNEARRKKKLEQQQQQQSPDNLSTEATARETPLEPPISNQVMEAAAVTANAQPPLAKRIKALQKKIKQVDDLLERIADGYEANEEQISKINRRSEWASELASLSS</sequence>
<dbReference type="GO" id="GO:1903259">
    <property type="term" value="P:exon-exon junction complex disassembly"/>
    <property type="evidence" value="ECO:0007669"/>
    <property type="project" value="InterPro"/>
</dbReference>
<dbReference type="AlphaFoldDB" id="A0A7S2C9Y0"/>
<accession>A0A7S2C9Y0</accession>
<dbReference type="InterPro" id="IPR039333">
    <property type="entry name" value="PYM1"/>
</dbReference>
<feature type="compositionally biased region" description="Basic residues" evidence="1">
    <location>
        <begin position="14"/>
        <end position="28"/>
    </location>
</feature>
<evidence type="ECO:0000313" key="2">
    <source>
        <dbReference type="EMBL" id="CAD9419797.1"/>
    </source>
</evidence>
<protein>
    <submittedName>
        <fullName evidence="2">Uncharacterized protein</fullName>
    </submittedName>
</protein>
<organism evidence="2">
    <name type="scientific">Octactis speculum</name>
    <dbReference type="NCBI Taxonomy" id="3111310"/>
    <lineage>
        <taxon>Eukaryota</taxon>
        <taxon>Sar</taxon>
        <taxon>Stramenopiles</taxon>
        <taxon>Ochrophyta</taxon>
        <taxon>Dictyochophyceae</taxon>
        <taxon>Dictyochales</taxon>
        <taxon>Dictyochaceae</taxon>
        <taxon>Octactis</taxon>
    </lineage>
</organism>
<reference evidence="2" key="1">
    <citation type="submission" date="2021-01" db="EMBL/GenBank/DDBJ databases">
        <authorList>
            <person name="Corre E."/>
            <person name="Pelletier E."/>
            <person name="Niang G."/>
            <person name="Scheremetjew M."/>
            <person name="Finn R."/>
            <person name="Kale V."/>
            <person name="Holt S."/>
            <person name="Cochrane G."/>
            <person name="Meng A."/>
            <person name="Brown T."/>
            <person name="Cohen L."/>
        </authorList>
    </citation>
    <scope>NUCLEOTIDE SEQUENCE</scope>
    <source>
        <strain evidence="2">CCMP1381</strain>
    </source>
</reference>
<feature type="region of interest" description="Disordered" evidence="1">
    <location>
        <begin position="1"/>
        <end position="57"/>
    </location>
</feature>
<gene>
    <name evidence="2" type="ORF">DSPE1174_LOCUS13301</name>
</gene>